<reference evidence="6" key="1">
    <citation type="submission" date="2016-06" db="UniProtKB">
        <authorList>
            <consortium name="WormBaseParasite"/>
        </authorList>
    </citation>
    <scope>IDENTIFICATION</scope>
</reference>
<keyword evidence="1" id="KW-0813">Transport</keyword>
<dbReference type="InterPro" id="IPR051519">
    <property type="entry name" value="PDE6D_unc-119_myristoyl-bd"/>
</dbReference>
<dbReference type="EMBL" id="UYSU01034178">
    <property type="protein sequence ID" value="VDL93898.1"/>
    <property type="molecule type" value="Genomic_DNA"/>
</dbReference>
<dbReference type="WBParaSite" id="SSLN_0000779501-mRNA-1">
    <property type="protein sequence ID" value="SSLN_0000779501-mRNA-1"/>
    <property type="gene ID" value="SSLN_0000779501"/>
</dbReference>
<organism evidence="6">
    <name type="scientific">Schistocephalus solidus</name>
    <name type="common">Tapeworm</name>
    <dbReference type="NCBI Taxonomy" id="70667"/>
    <lineage>
        <taxon>Eukaryota</taxon>
        <taxon>Metazoa</taxon>
        <taxon>Spiralia</taxon>
        <taxon>Lophotrochozoa</taxon>
        <taxon>Platyhelminthes</taxon>
        <taxon>Cestoda</taxon>
        <taxon>Eucestoda</taxon>
        <taxon>Diphyllobothriidea</taxon>
        <taxon>Diphyllobothriidae</taxon>
        <taxon>Schistocephalus</taxon>
    </lineage>
</organism>
<sequence>MSFVGKRLFRKKSADKPEKLKLKLQHSEVTPETVLALSRPTNGYLCSNSANIYGIQFTHFTLRDMDSNNIIVDLARPFTELGTFPNANGIVRYKFPASFLLLKTIGATLVQYLCLFLARSTLISDSSYLMVCILYVYITIYLVQAMISCPNETKSDSFYFVNDTLVMHNKAEYSYCA</sequence>
<dbReference type="STRING" id="70667.A0A183STG5"/>
<dbReference type="Proteomes" id="UP000275846">
    <property type="component" value="Unassembled WGS sequence"/>
</dbReference>
<dbReference type="PANTHER" id="PTHR12951">
    <property type="entry name" value="RETINAL PROTEIN 4"/>
    <property type="match status" value="1"/>
</dbReference>
<keyword evidence="2" id="KW-0472">Membrane</keyword>
<protein>
    <submittedName>
        <fullName evidence="6">Protein kinase domain-containing protein</fullName>
    </submittedName>
</protein>
<dbReference type="Pfam" id="PF05351">
    <property type="entry name" value="GMP_PDE_delta"/>
    <property type="match status" value="2"/>
</dbReference>
<keyword evidence="2" id="KW-1133">Transmembrane helix</keyword>
<dbReference type="PANTHER" id="PTHR12951:SF1">
    <property type="entry name" value="PROTEIN UNC-119 HOMOLOG"/>
    <property type="match status" value="1"/>
</dbReference>
<name>A0A183STG5_SCHSO</name>
<keyword evidence="2" id="KW-0812">Transmembrane</keyword>
<feature type="transmembrane region" description="Helical" evidence="2">
    <location>
        <begin position="100"/>
        <end position="122"/>
    </location>
</feature>
<feature type="domain" description="GMP phosphodiesterase delta subunit" evidence="3">
    <location>
        <begin position="142"/>
        <end position="175"/>
    </location>
</feature>
<evidence type="ECO:0000313" key="4">
    <source>
        <dbReference type="EMBL" id="VDL93898.1"/>
    </source>
</evidence>
<reference evidence="4 5" key="2">
    <citation type="submission" date="2018-11" db="EMBL/GenBank/DDBJ databases">
        <authorList>
            <consortium name="Pathogen Informatics"/>
        </authorList>
    </citation>
    <scope>NUCLEOTIDE SEQUENCE [LARGE SCALE GENOMIC DNA]</scope>
    <source>
        <strain evidence="4 5">NST_G2</strain>
    </source>
</reference>
<dbReference type="GO" id="GO:0042953">
    <property type="term" value="P:lipoprotein transport"/>
    <property type="evidence" value="ECO:0007669"/>
    <property type="project" value="TreeGrafter"/>
</dbReference>
<dbReference type="OrthoDB" id="10248777at2759"/>
<evidence type="ECO:0000313" key="5">
    <source>
        <dbReference type="Proteomes" id="UP000275846"/>
    </source>
</evidence>
<dbReference type="GO" id="GO:0005929">
    <property type="term" value="C:cilium"/>
    <property type="evidence" value="ECO:0007669"/>
    <property type="project" value="TreeGrafter"/>
</dbReference>
<dbReference type="GO" id="GO:0060271">
    <property type="term" value="P:cilium assembly"/>
    <property type="evidence" value="ECO:0007669"/>
    <property type="project" value="TreeGrafter"/>
</dbReference>
<evidence type="ECO:0000256" key="2">
    <source>
        <dbReference type="SAM" id="Phobius"/>
    </source>
</evidence>
<dbReference type="InterPro" id="IPR008015">
    <property type="entry name" value="PDED_dom"/>
</dbReference>
<proteinExistence type="predicted"/>
<dbReference type="AlphaFoldDB" id="A0A183STG5"/>
<evidence type="ECO:0000256" key="1">
    <source>
        <dbReference type="ARBA" id="ARBA00022448"/>
    </source>
</evidence>
<keyword evidence="5" id="KW-1185">Reference proteome</keyword>
<evidence type="ECO:0000313" key="6">
    <source>
        <dbReference type="WBParaSite" id="SSLN_0000779501-mRNA-1"/>
    </source>
</evidence>
<feature type="transmembrane region" description="Helical" evidence="2">
    <location>
        <begin position="128"/>
        <end position="147"/>
    </location>
</feature>
<evidence type="ECO:0000259" key="3">
    <source>
        <dbReference type="Pfam" id="PF05351"/>
    </source>
</evidence>
<dbReference type="Gene3D" id="2.70.50.40">
    <property type="entry name" value="GMP phosphodiesterase, delta subunit"/>
    <property type="match status" value="2"/>
</dbReference>
<accession>A0A183STG5</accession>
<gene>
    <name evidence="4" type="ORF">SSLN_LOCUS7513</name>
</gene>
<feature type="domain" description="GMP phosphodiesterase delta subunit" evidence="3">
    <location>
        <begin position="50"/>
        <end position="109"/>
    </location>
</feature>
<dbReference type="GO" id="GO:0008289">
    <property type="term" value="F:lipid binding"/>
    <property type="evidence" value="ECO:0007669"/>
    <property type="project" value="TreeGrafter"/>
</dbReference>
<dbReference type="InterPro" id="IPR037036">
    <property type="entry name" value="PDED_dom_sf"/>
</dbReference>